<keyword evidence="6" id="KW-1185">Reference proteome</keyword>
<dbReference type="SUPFAM" id="SSF53335">
    <property type="entry name" value="S-adenosyl-L-methionine-dependent methyltransferases"/>
    <property type="match status" value="1"/>
</dbReference>
<accession>A0A388MFG0</accession>
<dbReference type="PANTHER" id="PTHR32319">
    <property type="entry name" value="BACTERIAL HEMOLYSIN-LIKE PROTEIN"/>
    <property type="match status" value="1"/>
</dbReference>
<protein>
    <recommendedName>
        <fullName evidence="4">RNA-binding S4 domain-containing protein</fullName>
    </recommendedName>
</protein>
<evidence type="ECO:0000256" key="3">
    <source>
        <dbReference type="PROSITE-ProRule" id="PRU00182"/>
    </source>
</evidence>
<reference evidence="5 6" key="1">
    <citation type="journal article" date="2018" name="Cell">
        <title>The Chara Genome: Secondary Complexity and Implications for Plant Terrestrialization.</title>
        <authorList>
            <person name="Nishiyama T."/>
            <person name="Sakayama H."/>
            <person name="Vries J.D."/>
            <person name="Buschmann H."/>
            <person name="Saint-Marcoux D."/>
            <person name="Ullrich K.K."/>
            <person name="Haas F.B."/>
            <person name="Vanderstraeten L."/>
            <person name="Becker D."/>
            <person name="Lang D."/>
            <person name="Vosolsobe S."/>
            <person name="Rombauts S."/>
            <person name="Wilhelmsson P.K.I."/>
            <person name="Janitza P."/>
            <person name="Kern R."/>
            <person name="Heyl A."/>
            <person name="Rumpler F."/>
            <person name="Villalobos L.I.A.C."/>
            <person name="Clay J.M."/>
            <person name="Skokan R."/>
            <person name="Toyoda A."/>
            <person name="Suzuki Y."/>
            <person name="Kagoshima H."/>
            <person name="Schijlen E."/>
            <person name="Tajeshwar N."/>
            <person name="Catarino B."/>
            <person name="Hetherington A.J."/>
            <person name="Saltykova A."/>
            <person name="Bonnot C."/>
            <person name="Breuninger H."/>
            <person name="Symeonidi A."/>
            <person name="Radhakrishnan G.V."/>
            <person name="Van Nieuwerburgh F."/>
            <person name="Deforce D."/>
            <person name="Chang C."/>
            <person name="Karol K.G."/>
            <person name="Hedrich R."/>
            <person name="Ulvskov P."/>
            <person name="Glockner G."/>
            <person name="Delwiche C.F."/>
            <person name="Petrasek J."/>
            <person name="Van de Peer Y."/>
            <person name="Friml J."/>
            <person name="Beilby M."/>
            <person name="Dolan L."/>
            <person name="Kohara Y."/>
            <person name="Sugano S."/>
            <person name="Fujiyama A."/>
            <person name="Delaux P.-M."/>
            <person name="Quint M."/>
            <person name="TheiBen G."/>
            <person name="Hagemann M."/>
            <person name="Harholt J."/>
            <person name="Dunand C."/>
            <person name="Zachgo S."/>
            <person name="Langdale J."/>
            <person name="Maumus F."/>
            <person name="Straeten D.V.D."/>
            <person name="Gould S.B."/>
            <person name="Rensing S.A."/>
        </authorList>
    </citation>
    <scope>NUCLEOTIDE SEQUENCE [LARGE SCALE GENOMIC DNA]</scope>
    <source>
        <strain evidence="5 6">S276</strain>
    </source>
</reference>
<dbReference type="SMART" id="SM00363">
    <property type="entry name" value="S4"/>
    <property type="match status" value="1"/>
</dbReference>
<evidence type="ECO:0000256" key="2">
    <source>
        <dbReference type="ARBA" id="ARBA00029460"/>
    </source>
</evidence>
<dbReference type="PANTHER" id="PTHR32319:SF0">
    <property type="entry name" value="BACTERIAL HEMOLYSIN-LIKE PROTEIN"/>
    <property type="match status" value="1"/>
</dbReference>
<dbReference type="InterPro" id="IPR002942">
    <property type="entry name" value="S4_RNA-bd"/>
</dbReference>
<dbReference type="CDD" id="cd02440">
    <property type="entry name" value="AdoMet_MTases"/>
    <property type="match status" value="1"/>
</dbReference>
<dbReference type="InterPro" id="IPR047048">
    <property type="entry name" value="TlyA"/>
</dbReference>
<dbReference type="Gene3D" id="3.40.50.150">
    <property type="entry name" value="Vaccinia Virus protein VP39"/>
    <property type="match status" value="1"/>
</dbReference>
<dbReference type="InterPro" id="IPR002877">
    <property type="entry name" value="RNA_MeTrfase_FtsJ_dom"/>
</dbReference>
<name>A0A388MFG0_CHABU</name>
<keyword evidence="1 3" id="KW-0694">RNA-binding</keyword>
<dbReference type="Pfam" id="PF01479">
    <property type="entry name" value="S4"/>
    <property type="match status" value="1"/>
</dbReference>
<dbReference type="CDD" id="cd00165">
    <property type="entry name" value="S4"/>
    <property type="match status" value="1"/>
</dbReference>
<evidence type="ECO:0000313" key="6">
    <source>
        <dbReference type="Proteomes" id="UP000265515"/>
    </source>
</evidence>
<dbReference type="Pfam" id="PF01728">
    <property type="entry name" value="FtsJ"/>
    <property type="match status" value="1"/>
</dbReference>
<dbReference type="Gene3D" id="3.10.290.10">
    <property type="entry name" value="RNA-binding S4 domain"/>
    <property type="match status" value="1"/>
</dbReference>
<dbReference type="GO" id="GO:0003723">
    <property type="term" value="F:RNA binding"/>
    <property type="evidence" value="ECO:0007669"/>
    <property type="project" value="UniProtKB-KW"/>
</dbReference>
<dbReference type="OrthoDB" id="449109at2759"/>
<evidence type="ECO:0000259" key="4">
    <source>
        <dbReference type="SMART" id="SM00363"/>
    </source>
</evidence>
<feature type="domain" description="RNA-binding S4" evidence="4">
    <location>
        <begin position="257"/>
        <end position="322"/>
    </location>
</feature>
<dbReference type="EMBL" id="BFEA01001299">
    <property type="protein sequence ID" value="GBG93215.1"/>
    <property type="molecule type" value="Genomic_DNA"/>
</dbReference>
<dbReference type="GO" id="GO:0008168">
    <property type="term" value="F:methyltransferase activity"/>
    <property type="evidence" value="ECO:0007669"/>
    <property type="project" value="InterPro"/>
</dbReference>
<dbReference type="PROSITE" id="PS50889">
    <property type="entry name" value="S4"/>
    <property type="match status" value="1"/>
</dbReference>
<dbReference type="Proteomes" id="UP000265515">
    <property type="component" value="Unassembled WGS sequence"/>
</dbReference>
<dbReference type="SUPFAM" id="SSF55174">
    <property type="entry name" value="Alpha-L RNA-binding motif"/>
    <property type="match status" value="1"/>
</dbReference>
<organism evidence="5 6">
    <name type="scientific">Chara braunii</name>
    <name type="common">Braun's stonewort</name>
    <dbReference type="NCBI Taxonomy" id="69332"/>
    <lineage>
        <taxon>Eukaryota</taxon>
        <taxon>Viridiplantae</taxon>
        <taxon>Streptophyta</taxon>
        <taxon>Charophyceae</taxon>
        <taxon>Charales</taxon>
        <taxon>Characeae</taxon>
        <taxon>Chara</taxon>
    </lineage>
</organism>
<proteinExistence type="inferred from homology"/>
<evidence type="ECO:0000313" key="5">
    <source>
        <dbReference type="EMBL" id="GBG93215.1"/>
    </source>
</evidence>
<dbReference type="NCBIfam" id="TIGR00478">
    <property type="entry name" value="tly"/>
    <property type="match status" value="1"/>
</dbReference>
<gene>
    <name evidence="5" type="ORF">CBR_g60689</name>
</gene>
<dbReference type="GO" id="GO:0032259">
    <property type="term" value="P:methylation"/>
    <property type="evidence" value="ECO:0007669"/>
    <property type="project" value="InterPro"/>
</dbReference>
<sequence>MNSSSVMMMRELGGVFSGSGSSLRVCNARVGPVIPIISGLAKKPQRVCTSIMAWAAVHVAATRRMVHVAVSRRMGGPQRSNLQLLSRAQRRCSISRHVATAAVISTIDIKEGGRAAGVSGPAAAGGGGGGGGGYLGDEMQAIRGLTKWQKLSGSRRSSAWPAVVVPETRRILRWGGGWMVLSRRRHVIAGFAPGSVPGIAEGKGEGEGGGGGGGVEGGRSCDNVVGGSWEEVLEKTGGEGPMDAMARKRAPRKRGRYRLDELCVERCPQYSRTIIQSWILQGKVLVDGRPATKAGMQVTDSANIEIIAQVPKYVCRAGLKLEAALLELGVDVQGKVVLDAGLSTGGFTDCLLKHGATRVYGVDVGYGQVAEKIRTDSRVEVMERTNLRYLEELPELVDLVTLDLSFISILKVMPAVCGLMKPDSELVVLIKPQFEARRDQVGGGGIVRSTKVHDEVLERVIAGITAYGFDCTGRMTSPIKGAEGNVEFLSHFKRVLQFKHVLQTSTSSPENISQLS</sequence>
<dbReference type="InterPro" id="IPR036986">
    <property type="entry name" value="S4_RNA-bd_sf"/>
</dbReference>
<evidence type="ECO:0000256" key="1">
    <source>
        <dbReference type="ARBA" id="ARBA00022884"/>
    </source>
</evidence>
<comment type="caution">
    <text evidence="5">The sequence shown here is derived from an EMBL/GenBank/DDBJ whole genome shotgun (WGS) entry which is preliminary data.</text>
</comment>
<dbReference type="InterPro" id="IPR029063">
    <property type="entry name" value="SAM-dependent_MTases_sf"/>
</dbReference>
<dbReference type="STRING" id="69332.A0A388MFG0"/>
<comment type="similarity">
    <text evidence="2">Belongs to the TlyA family.</text>
</comment>
<dbReference type="AlphaFoldDB" id="A0A388MFG0"/>
<dbReference type="InterPro" id="IPR004538">
    <property type="entry name" value="Hemolysin_A/TlyA"/>
</dbReference>
<dbReference type="Gramene" id="GBG93215">
    <property type="protein sequence ID" value="GBG93215"/>
    <property type="gene ID" value="CBR_g60689"/>
</dbReference>